<dbReference type="Proteomes" id="UP000229699">
    <property type="component" value="Unassembled WGS sequence"/>
</dbReference>
<proteinExistence type="predicted"/>
<evidence type="ECO:0000256" key="4">
    <source>
        <dbReference type="ARBA" id="ARBA00022679"/>
    </source>
</evidence>
<keyword evidence="3" id="KW-0328">Glycosyltransferase</keyword>
<dbReference type="InterPro" id="IPR050297">
    <property type="entry name" value="LipidA_mod_glycosyltrf_83"/>
</dbReference>
<dbReference type="GO" id="GO:0009103">
    <property type="term" value="P:lipopolysaccharide biosynthetic process"/>
    <property type="evidence" value="ECO:0007669"/>
    <property type="project" value="UniProtKB-ARBA"/>
</dbReference>
<dbReference type="PANTHER" id="PTHR33908:SF11">
    <property type="entry name" value="MEMBRANE PROTEIN"/>
    <property type="match status" value="1"/>
</dbReference>
<feature type="transmembrane region" description="Helical" evidence="8">
    <location>
        <begin position="167"/>
        <end position="195"/>
    </location>
</feature>
<evidence type="ECO:0000256" key="8">
    <source>
        <dbReference type="SAM" id="Phobius"/>
    </source>
</evidence>
<feature type="transmembrane region" description="Helical" evidence="8">
    <location>
        <begin position="331"/>
        <end position="349"/>
    </location>
</feature>
<keyword evidence="2" id="KW-1003">Cell membrane</keyword>
<evidence type="ECO:0000256" key="1">
    <source>
        <dbReference type="ARBA" id="ARBA00004651"/>
    </source>
</evidence>
<dbReference type="GO" id="GO:0005886">
    <property type="term" value="C:plasma membrane"/>
    <property type="evidence" value="ECO:0007669"/>
    <property type="project" value="UniProtKB-SubCell"/>
</dbReference>
<dbReference type="EMBL" id="PCTC01000060">
    <property type="protein sequence ID" value="PIP63373.1"/>
    <property type="molecule type" value="Genomic_DNA"/>
</dbReference>
<dbReference type="GO" id="GO:0016763">
    <property type="term" value="F:pentosyltransferase activity"/>
    <property type="evidence" value="ECO:0007669"/>
    <property type="project" value="TreeGrafter"/>
</dbReference>
<evidence type="ECO:0000256" key="3">
    <source>
        <dbReference type="ARBA" id="ARBA00022676"/>
    </source>
</evidence>
<feature type="transmembrane region" description="Helical" evidence="8">
    <location>
        <begin position="356"/>
        <end position="373"/>
    </location>
</feature>
<evidence type="ECO:0000256" key="2">
    <source>
        <dbReference type="ARBA" id="ARBA00022475"/>
    </source>
</evidence>
<feature type="transmembrane region" description="Helical" evidence="8">
    <location>
        <begin position="247"/>
        <end position="272"/>
    </location>
</feature>
<organism evidence="10 11">
    <name type="scientific">Candidatus Roizmanbacteria bacterium CG22_combo_CG10-13_8_21_14_all_34_12</name>
    <dbReference type="NCBI Taxonomy" id="1974860"/>
    <lineage>
        <taxon>Bacteria</taxon>
        <taxon>Candidatus Roizmaniibacteriota</taxon>
    </lineage>
</organism>
<gene>
    <name evidence="10" type="ORF">COW97_02855</name>
</gene>
<feature type="transmembrane region" description="Helical" evidence="8">
    <location>
        <begin position="284"/>
        <end position="300"/>
    </location>
</feature>
<evidence type="ECO:0000313" key="10">
    <source>
        <dbReference type="EMBL" id="PIP63373.1"/>
    </source>
</evidence>
<name>A0A2H0C0B4_9BACT</name>
<dbReference type="AlphaFoldDB" id="A0A2H0C0B4"/>
<comment type="caution">
    <text evidence="10">The sequence shown here is derived from an EMBL/GenBank/DDBJ whole genome shotgun (WGS) entry which is preliminary data.</text>
</comment>
<evidence type="ECO:0000313" key="11">
    <source>
        <dbReference type="Proteomes" id="UP000229699"/>
    </source>
</evidence>
<keyword evidence="5 8" id="KW-0812">Transmembrane</keyword>
<reference evidence="10 11" key="1">
    <citation type="submission" date="2017-09" db="EMBL/GenBank/DDBJ databases">
        <title>Depth-based differentiation of microbial function through sediment-hosted aquifers and enrichment of novel symbionts in the deep terrestrial subsurface.</title>
        <authorList>
            <person name="Probst A.J."/>
            <person name="Ladd B."/>
            <person name="Jarett J.K."/>
            <person name="Geller-Mcgrath D.E."/>
            <person name="Sieber C.M."/>
            <person name="Emerson J.B."/>
            <person name="Anantharaman K."/>
            <person name="Thomas B.C."/>
            <person name="Malmstrom R."/>
            <person name="Stieglmeier M."/>
            <person name="Klingl A."/>
            <person name="Woyke T."/>
            <person name="Ryan C.M."/>
            <person name="Banfield J.F."/>
        </authorList>
    </citation>
    <scope>NUCLEOTIDE SEQUENCE [LARGE SCALE GENOMIC DNA]</scope>
    <source>
        <strain evidence="10">CG22_combo_CG10-13_8_21_14_all_34_12</strain>
    </source>
</reference>
<protein>
    <recommendedName>
        <fullName evidence="9">Glycosyltransferase RgtA/B/C/D-like domain-containing protein</fullName>
    </recommendedName>
</protein>
<evidence type="ECO:0000259" key="9">
    <source>
        <dbReference type="Pfam" id="PF13231"/>
    </source>
</evidence>
<feature type="transmembrane region" description="Helical" evidence="8">
    <location>
        <begin position="215"/>
        <end position="235"/>
    </location>
</feature>
<evidence type="ECO:0000256" key="7">
    <source>
        <dbReference type="ARBA" id="ARBA00023136"/>
    </source>
</evidence>
<comment type="subcellular location">
    <subcellularLocation>
        <location evidence="1">Cell membrane</location>
        <topology evidence="1">Multi-pass membrane protein</topology>
    </subcellularLocation>
</comment>
<evidence type="ECO:0000256" key="6">
    <source>
        <dbReference type="ARBA" id="ARBA00022989"/>
    </source>
</evidence>
<dbReference type="PANTHER" id="PTHR33908">
    <property type="entry name" value="MANNOSYLTRANSFERASE YKCB-RELATED"/>
    <property type="match status" value="1"/>
</dbReference>
<dbReference type="Pfam" id="PF13231">
    <property type="entry name" value="PMT_2"/>
    <property type="match status" value="1"/>
</dbReference>
<feature type="transmembrane region" description="Helical" evidence="8">
    <location>
        <begin position="80"/>
        <end position="105"/>
    </location>
</feature>
<keyword evidence="7 8" id="KW-0472">Membrane</keyword>
<feature type="transmembrane region" description="Helical" evidence="8">
    <location>
        <begin position="7"/>
        <end position="27"/>
    </location>
</feature>
<keyword evidence="6 8" id="KW-1133">Transmembrane helix</keyword>
<sequence length="486" mass="57145">MRRILNILSNNWALVITLVMGVFLRFYKLTGFTTFLGDQGRDAIVVKRILTLEHLPAIGAPTSIGQVYLGPFYYYFITPWLWFFHLNPVGLVFGVALFSSIYLLINYIIVKELFDKKIALISTIFLSFSSILIDFSRFSWNPNLLPLFTLLTVYFVIKSLKTSKWYFFALSGAFLSFSIQLHYLSLFLIPSITILLINNLIKKIKQSNNVTMKQFVNYLLMLFSFILFSSPLIVFDLRHNFLNSKLFLALFQSSGTSFLTKINSLFDSFYYLNLYSFNINLNKFFVYLLLFFLTIILFTLIKKRSNLKTFIFIFFLTILGMSLYSGPKYPHYFVILYPLYYIIISRFLIFPKEAKWEKYLTILFIIGFIFLNFQKYPYLRSLPNNQITLSKNVAQKIYDNVNDKKFTVTALPEKYSDSTYRYFLEIWGKRSLEKDSLEKANELFVVCEKKCDIIIGNPMWDIAFFAPNKIVGEWEVRGVKIYKLVR</sequence>
<feature type="transmembrane region" description="Helical" evidence="8">
    <location>
        <begin position="307"/>
        <end position="325"/>
    </location>
</feature>
<feature type="transmembrane region" description="Helical" evidence="8">
    <location>
        <begin position="144"/>
        <end position="160"/>
    </location>
</feature>
<dbReference type="InterPro" id="IPR038731">
    <property type="entry name" value="RgtA/B/C-like"/>
</dbReference>
<accession>A0A2H0C0B4</accession>
<feature type="domain" description="Glycosyltransferase RgtA/B/C/D-like" evidence="9">
    <location>
        <begin position="71"/>
        <end position="233"/>
    </location>
</feature>
<evidence type="ECO:0000256" key="5">
    <source>
        <dbReference type="ARBA" id="ARBA00022692"/>
    </source>
</evidence>
<feature type="transmembrane region" description="Helical" evidence="8">
    <location>
        <begin position="117"/>
        <end position="138"/>
    </location>
</feature>
<keyword evidence="4" id="KW-0808">Transferase</keyword>